<evidence type="ECO:0000256" key="6">
    <source>
        <dbReference type="SAM" id="MobiDB-lite"/>
    </source>
</evidence>
<dbReference type="GO" id="GO:0005840">
    <property type="term" value="C:ribosome"/>
    <property type="evidence" value="ECO:0007669"/>
    <property type="project" value="UniProtKB-KW"/>
</dbReference>
<dbReference type="Pfam" id="PF01250">
    <property type="entry name" value="Ribosomal_S6"/>
    <property type="match status" value="1"/>
</dbReference>
<dbReference type="PROSITE" id="PS01048">
    <property type="entry name" value="RIBOSOMAL_S6"/>
    <property type="match status" value="1"/>
</dbReference>
<sequence>MPAYEVLLLAANTRDAATLKLTGLLKGCASRLWARGGVVAEIRSWGVRDLAYRIRQRGVNHYRAQYLTMDLFCSPPALKELETTLRNDELVLRWMAIRKKDPGSLDHVGRAARVQQQLAANGEDAAAALEAAKYEYRNLVMQRVFEGKTKQEMLADQLAQHRVSSYAKSREMQRTSADIALLRSAGVELPSPVLDRLKGGSGASRPPHSAVGPNGPSEGEPAT</sequence>
<evidence type="ECO:0000256" key="1">
    <source>
        <dbReference type="ARBA" id="ARBA00009512"/>
    </source>
</evidence>
<dbReference type="PANTHER" id="PTHR21011">
    <property type="entry name" value="MITOCHONDRIAL 28S RIBOSOMAL PROTEIN S6"/>
    <property type="match status" value="1"/>
</dbReference>
<evidence type="ECO:0000313" key="7">
    <source>
        <dbReference type="EMBL" id="CAE0554899.1"/>
    </source>
</evidence>
<keyword evidence="3" id="KW-0694">RNA-binding</keyword>
<dbReference type="InterPro" id="IPR014717">
    <property type="entry name" value="Transl_elong_EF1B/ribsomal_bS6"/>
</dbReference>
<dbReference type="InterPro" id="IPR000529">
    <property type="entry name" value="Ribosomal_bS6"/>
</dbReference>
<dbReference type="InterPro" id="IPR035980">
    <property type="entry name" value="Ribosomal_bS6_sf"/>
</dbReference>
<feature type="region of interest" description="Disordered" evidence="6">
    <location>
        <begin position="192"/>
        <end position="223"/>
    </location>
</feature>
<evidence type="ECO:0000256" key="3">
    <source>
        <dbReference type="ARBA" id="ARBA00022884"/>
    </source>
</evidence>
<dbReference type="GO" id="GO:0003735">
    <property type="term" value="F:structural constituent of ribosome"/>
    <property type="evidence" value="ECO:0007669"/>
    <property type="project" value="InterPro"/>
</dbReference>
<dbReference type="GO" id="GO:1990904">
    <property type="term" value="C:ribonucleoprotein complex"/>
    <property type="evidence" value="ECO:0007669"/>
    <property type="project" value="UniProtKB-KW"/>
</dbReference>
<gene>
    <name evidence="7" type="ORF">SACU0126_LOCUS14300</name>
</gene>
<keyword evidence="4" id="KW-0689">Ribosomal protein</keyword>
<dbReference type="AlphaFoldDB" id="A0A7S3WFK1"/>
<evidence type="ECO:0008006" key="8">
    <source>
        <dbReference type="Google" id="ProtNLM"/>
    </source>
</evidence>
<dbReference type="CDD" id="cd15465">
    <property type="entry name" value="bS6_mito"/>
    <property type="match status" value="1"/>
</dbReference>
<accession>A0A7S3WFK1</accession>
<evidence type="ECO:0000256" key="2">
    <source>
        <dbReference type="ARBA" id="ARBA00022730"/>
    </source>
</evidence>
<dbReference type="InterPro" id="IPR020814">
    <property type="entry name" value="Ribosomal_S6_plastid/chlpt"/>
</dbReference>
<dbReference type="GO" id="GO:0006412">
    <property type="term" value="P:translation"/>
    <property type="evidence" value="ECO:0007669"/>
    <property type="project" value="InterPro"/>
</dbReference>
<keyword evidence="5" id="KW-0687">Ribonucleoprotein</keyword>
<evidence type="ECO:0000256" key="4">
    <source>
        <dbReference type="ARBA" id="ARBA00022980"/>
    </source>
</evidence>
<protein>
    <recommendedName>
        <fullName evidence="8">30S ribosomal protein S6</fullName>
    </recommendedName>
</protein>
<reference evidence="7" key="1">
    <citation type="submission" date="2021-01" db="EMBL/GenBank/DDBJ databases">
        <authorList>
            <person name="Corre E."/>
            <person name="Pelletier E."/>
            <person name="Niang G."/>
            <person name="Scheremetjew M."/>
            <person name="Finn R."/>
            <person name="Kale V."/>
            <person name="Holt S."/>
            <person name="Cochrane G."/>
            <person name="Meng A."/>
            <person name="Brown T."/>
            <person name="Cohen L."/>
        </authorList>
    </citation>
    <scope>NUCLEOTIDE SEQUENCE</scope>
    <source>
        <strain evidence="7">SPMC142</strain>
    </source>
</reference>
<dbReference type="Gene3D" id="3.30.70.60">
    <property type="match status" value="1"/>
</dbReference>
<dbReference type="PANTHER" id="PTHR21011:SF1">
    <property type="entry name" value="SMALL RIBOSOMAL SUBUNIT PROTEIN BS6M"/>
    <property type="match status" value="1"/>
</dbReference>
<proteinExistence type="inferred from homology"/>
<dbReference type="EMBL" id="HBIQ01044886">
    <property type="protein sequence ID" value="CAE0554899.1"/>
    <property type="molecule type" value="Transcribed_RNA"/>
</dbReference>
<comment type="similarity">
    <text evidence="1">Belongs to the bacterial ribosomal protein bS6 family.</text>
</comment>
<dbReference type="InterPro" id="IPR020815">
    <property type="entry name" value="Ribosomal_bS6_CS"/>
</dbReference>
<name>A0A7S3WFK1_9SPIT</name>
<dbReference type="SUPFAM" id="SSF54995">
    <property type="entry name" value="Ribosomal protein S6"/>
    <property type="match status" value="1"/>
</dbReference>
<dbReference type="HAMAP" id="MF_00360">
    <property type="entry name" value="Ribosomal_bS6"/>
    <property type="match status" value="1"/>
</dbReference>
<evidence type="ECO:0000256" key="5">
    <source>
        <dbReference type="ARBA" id="ARBA00023274"/>
    </source>
</evidence>
<dbReference type="GO" id="GO:0005737">
    <property type="term" value="C:cytoplasm"/>
    <property type="evidence" value="ECO:0007669"/>
    <property type="project" value="UniProtKB-ARBA"/>
</dbReference>
<organism evidence="7">
    <name type="scientific">Strombidinopsis acuminata</name>
    <dbReference type="NCBI Taxonomy" id="141414"/>
    <lineage>
        <taxon>Eukaryota</taxon>
        <taxon>Sar</taxon>
        <taxon>Alveolata</taxon>
        <taxon>Ciliophora</taxon>
        <taxon>Intramacronucleata</taxon>
        <taxon>Spirotrichea</taxon>
        <taxon>Choreotrichia</taxon>
        <taxon>Choreotrichida</taxon>
        <taxon>Strombidinopsidae</taxon>
        <taxon>Strombidinopsis</taxon>
    </lineage>
</organism>
<keyword evidence="2" id="KW-0699">rRNA-binding</keyword>
<dbReference type="GO" id="GO:0070181">
    <property type="term" value="F:small ribosomal subunit rRNA binding"/>
    <property type="evidence" value="ECO:0007669"/>
    <property type="project" value="TreeGrafter"/>
</dbReference>